<organism evidence="3 4">
    <name type="scientific">Torque teno midi virus 10</name>
    <dbReference type="NCBI Taxonomy" id="2065051"/>
    <lineage>
        <taxon>Viruses</taxon>
        <taxon>Monodnaviria</taxon>
        <taxon>Shotokuvirae</taxon>
        <taxon>Commensaviricota</taxon>
        <taxon>Cardeaviricetes</taxon>
        <taxon>Sanitavirales</taxon>
        <taxon>Anelloviridae</taxon>
        <taxon>Gammatorquevirus</taxon>
        <taxon>Gammatorquevirus homidi10</taxon>
    </lineage>
</organism>
<sequence>MSRFYTQTKYNGATLNQMWMSMIADSHDIHCDCKKPFAHLLDNIFPEGHTDRNKTVAHIINRDYKECLSGGEEEDDPGIPVGASAATAAGDTEIKLEEHLEEDAEEIEKLLAAAEENYIRWRNTKEKEKDNLRAQKPTRRDQRSPKLHPLTMPNRNIGRGRPQQPPAAHPQAKAQAAAAQAQHLSSINRPQNQAKLFEATNRQFTVEPFKPGFEIETEQQLAIAFCRPPRTYKNDPPFYPWLPPTPLVNFNLNYKC</sequence>
<proteinExistence type="predicted"/>
<dbReference type="EMBL" id="AB303560">
    <property type="protein sequence ID" value="BAF76106.1"/>
    <property type="molecule type" value="Genomic_DNA"/>
</dbReference>
<keyword evidence="4" id="KW-1185">Reference proteome</keyword>
<name>A7VLY5_9VIRU</name>
<feature type="compositionally biased region" description="Basic and acidic residues" evidence="1">
    <location>
        <begin position="127"/>
        <end position="144"/>
    </location>
</feature>
<feature type="region of interest" description="Disordered" evidence="1">
    <location>
        <begin position="127"/>
        <end position="183"/>
    </location>
</feature>
<evidence type="ECO:0000313" key="4">
    <source>
        <dbReference type="Proteomes" id="UP000128164"/>
    </source>
</evidence>
<accession>A7VLY5</accession>
<dbReference type="RefSeq" id="YP_009505775.1">
    <property type="nucleotide sequence ID" value="NC_038357.1"/>
</dbReference>
<evidence type="ECO:0000259" key="2">
    <source>
        <dbReference type="Pfam" id="PF02957"/>
    </source>
</evidence>
<dbReference type="Proteomes" id="UP000128164">
    <property type="component" value="Segment"/>
</dbReference>
<reference evidence="3 4" key="1">
    <citation type="journal article" date="2007" name="Arch. Virol.">
        <title>Analysis of the entire genomes of fifteen torque teno midi virus variants classifiable into a third group of genus Anellovirus.</title>
        <authorList>
            <person name="Ninomiya M."/>
            <person name="Takahashi M."/>
            <person name="Shimosegawa T."/>
            <person name="Okamoto H."/>
        </authorList>
    </citation>
    <scope>NUCLEOTIDE SEQUENCE [LARGE SCALE GENOMIC DNA]</scope>
    <source>
        <strain evidence="3">MDJN14</strain>
    </source>
</reference>
<feature type="compositionally biased region" description="Low complexity" evidence="1">
    <location>
        <begin position="169"/>
        <end position="182"/>
    </location>
</feature>
<dbReference type="KEGG" id="vg:37616699"/>
<evidence type="ECO:0000256" key="1">
    <source>
        <dbReference type="SAM" id="MobiDB-lite"/>
    </source>
</evidence>
<dbReference type="GeneID" id="37616699"/>
<evidence type="ECO:0000313" key="3">
    <source>
        <dbReference type="EMBL" id="BAF76106.1"/>
    </source>
</evidence>
<dbReference type="Pfam" id="PF02957">
    <property type="entry name" value="TT_ORF2-like"/>
    <property type="match status" value="1"/>
</dbReference>
<feature type="domain" description="Hepatitis TT virus Orf2/Gyrovirus Vp2 N-terminal" evidence="2">
    <location>
        <begin position="14"/>
        <end position="60"/>
    </location>
</feature>
<dbReference type="InterPro" id="IPR004118">
    <property type="entry name" value="HEV_TT_vir_Orf2/Gyrovir_Vp2_N"/>
</dbReference>
<protein>
    <recommendedName>
        <fullName evidence="2">Hepatitis TT virus Orf2/Gyrovirus Vp2 N-terminal domain-containing protein</fullName>
    </recommendedName>
</protein>